<evidence type="ECO:0000313" key="11">
    <source>
        <dbReference type="Proteomes" id="UP001051844"/>
    </source>
</evidence>
<dbReference type="InterPro" id="IPR009075">
    <property type="entry name" value="AcylCo_DH/oxidase_C"/>
</dbReference>
<evidence type="ECO:0000313" key="10">
    <source>
        <dbReference type="EMBL" id="GHI49998.1"/>
    </source>
</evidence>
<dbReference type="InterPro" id="IPR013786">
    <property type="entry name" value="AcylCoA_DH/ox_N"/>
</dbReference>
<dbReference type="RefSeq" id="WP_129820324.1">
    <property type="nucleotide sequence ID" value="NZ_BNDZ01000005.1"/>
</dbReference>
<dbReference type="InterPro" id="IPR009100">
    <property type="entry name" value="AcylCoA_DH/oxidase_NM_dom_sf"/>
</dbReference>
<dbReference type="Proteomes" id="UP001051844">
    <property type="component" value="Unassembled WGS sequence"/>
</dbReference>
<evidence type="ECO:0000256" key="4">
    <source>
        <dbReference type="ARBA" id="ARBA00022827"/>
    </source>
</evidence>
<dbReference type="SUPFAM" id="SSF56645">
    <property type="entry name" value="Acyl-CoA dehydrogenase NM domain-like"/>
    <property type="match status" value="1"/>
</dbReference>
<feature type="domain" description="Acyl-CoA dehydrogenase/oxidase C-terminal" evidence="7">
    <location>
        <begin position="218"/>
        <end position="375"/>
    </location>
</feature>
<keyword evidence="5 6" id="KW-0560">Oxidoreductase</keyword>
<feature type="domain" description="Acyl-CoA dehydrogenase/oxidase N-terminal" evidence="9">
    <location>
        <begin position="27"/>
        <end position="107"/>
    </location>
</feature>
<name>A0AA37FGZ0_9ACTN</name>
<dbReference type="GO" id="GO:0016627">
    <property type="term" value="F:oxidoreductase activity, acting on the CH-CH group of donors"/>
    <property type="evidence" value="ECO:0007669"/>
    <property type="project" value="InterPro"/>
</dbReference>
<proteinExistence type="inferred from homology"/>
<evidence type="ECO:0000256" key="2">
    <source>
        <dbReference type="ARBA" id="ARBA00009347"/>
    </source>
</evidence>
<evidence type="ECO:0000256" key="1">
    <source>
        <dbReference type="ARBA" id="ARBA00001974"/>
    </source>
</evidence>
<sequence length="394" mass="43229">MTDADDLRARTRALLADRPPATTSRADFLAARFDAGLAWVHYPEGLGGLGAARSLQSVVDAELAAAGAPDNDPRRIGIGLGMAAPTILAYGTEEQKRRFLRPLWLGEEVWCQLFSEPGAGSDLAALSTRAVLGDDGVWTVTGQKVWTSSAHLARWAILIARTDPAQPKHRGITYFLCDMTDPGVEVRPLRQITGEAEFNEVFLTDVRIPDAHRLGEVGDGWQVARTTLMNERVSIGGSTGGRESGMIAPLARTWRERPERRTHALHQRLVTLWVEAEVARLTGERLRQQLAVGQPGPEGSGLKLSFARLNQQISGLEVELLGDEGLLYDDWTMRRPELVDFTGRGPGYRYLRSKGNSIEGGTSEVLLNIVAERVLGLPTEPRTDKDVAWKDLAR</sequence>
<dbReference type="AlphaFoldDB" id="A0AA37FGZ0"/>
<dbReference type="InterPro" id="IPR006091">
    <property type="entry name" value="Acyl-CoA_Oxase/DH_mid-dom"/>
</dbReference>
<dbReference type="FunFam" id="2.40.110.10:FF:000011">
    <property type="entry name" value="Acyl-CoA dehydrogenase FadE34"/>
    <property type="match status" value="1"/>
</dbReference>
<dbReference type="InterPro" id="IPR036250">
    <property type="entry name" value="AcylCo_DH-like_C"/>
</dbReference>
<dbReference type="Pfam" id="PF02770">
    <property type="entry name" value="Acyl-CoA_dh_M"/>
    <property type="match status" value="1"/>
</dbReference>
<comment type="caution">
    <text evidence="10">The sequence shown here is derived from an EMBL/GenBank/DDBJ whole genome shotgun (WGS) entry which is preliminary data.</text>
</comment>
<dbReference type="InterPro" id="IPR037069">
    <property type="entry name" value="AcylCoA_DH/ox_N_sf"/>
</dbReference>
<dbReference type="PANTHER" id="PTHR43292:SF4">
    <property type="entry name" value="ACYL-COA DEHYDROGENASE FADE34"/>
    <property type="match status" value="1"/>
</dbReference>
<dbReference type="EMBL" id="BNDZ01000005">
    <property type="protein sequence ID" value="GHI49998.1"/>
    <property type="molecule type" value="Genomic_DNA"/>
</dbReference>
<dbReference type="Gene3D" id="1.20.140.10">
    <property type="entry name" value="Butyryl-CoA Dehydrogenase, subunit A, domain 3"/>
    <property type="match status" value="1"/>
</dbReference>
<evidence type="ECO:0000259" key="7">
    <source>
        <dbReference type="Pfam" id="PF00441"/>
    </source>
</evidence>
<reference evidence="10" key="1">
    <citation type="submission" date="2022-09" db="EMBL/GenBank/DDBJ databases">
        <title>Whole genome shotgun sequence of Streptomyces albidoflavus NBRC 12854.</title>
        <authorList>
            <person name="Komaki H."/>
            <person name="Tamura T."/>
        </authorList>
    </citation>
    <scope>NUCLEOTIDE SEQUENCE</scope>
    <source>
        <strain evidence="10">NBRC 12854</strain>
    </source>
</reference>
<dbReference type="InterPro" id="IPR052161">
    <property type="entry name" value="Mycobact_Acyl-CoA_DH"/>
</dbReference>
<dbReference type="Gene3D" id="2.40.110.10">
    <property type="entry name" value="Butyryl-CoA Dehydrogenase, subunit A, domain 2"/>
    <property type="match status" value="1"/>
</dbReference>
<evidence type="ECO:0000256" key="5">
    <source>
        <dbReference type="ARBA" id="ARBA00023002"/>
    </source>
</evidence>
<dbReference type="Gene3D" id="1.10.540.10">
    <property type="entry name" value="Acyl-CoA dehydrogenase/oxidase, N-terminal domain"/>
    <property type="match status" value="1"/>
</dbReference>
<feature type="domain" description="Acyl-CoA oxidase/dehydrogenase middle" evidence="8">
    <location>
        <begin position="111"/>
        <end position="206"/>
    </location>
</feature>
<accession>A0AA37FGZ0</accession>
<dbReference type="InterPro" id="IPR046373">
    <property type="entry name" value="Acyl-CoA_Oxase/DH_mid-dom_sf"/>
</dbReference>
<dbReference type="SUPFAM" id="SSF47203">
    <property type="entry name" value="Acyl-CoA dehydrogenase C-terminal domain-like"/>
    <property type="match status" value="1"/>
</dbReference>
<organism evidence="10 11">
    <name type="scientific">Streptomyces albidoflavus</name>
    <dbReference type="NCBI Taxonomy" id="1886"/>
    <lineage>
        <taxon>Bacteria</taxon>
        <taxon>Bacillati</taxon>
        <taxon>Actinomycetota</taxon>
        <taxon>Actinomycetes</taxon>
        <taxon>Kitasatosporales</taxon>
        <taxon>Streptomycetaceae</taxon>
        <taxon>Streptomyces</taxon>
        <taxon>Streptomyces albidoflavus group</taxon>
    </lineage>
</organism>
<protein>
    <submittedName>
        <fullName evidence="10">Acyl-CoA dehydrogenase</fullName>
    </submittedName>
</protein>
<dbReference type="GO" id="GO:0005886">
    <property type="term" value="C:plasma membrane"/>
    <property type="evidence" value="ECO:0007669"/>
    <property type="project" value="TreeGrafter"/>
</dbReference>
<evidence type="ECO:0000256" key="3">
    <source>
        <dbReference type="ARBA" id="ARBA00022630"/>
    </source>
</evidence>
<dbReference type="PANTHER" id="PTHR43292">
    <property type="entry name" value="ACYL-COA DEHYDROGENASE"/>
    <property type="match status" value="1"/>
</dbReference>
<dbReference type="GO" id="GO:0050660">
    <property type="term" value="F:flavin adenine dinucleotide binding"/>
    <property type="evidence" value="ECO:0007669"/>
    <property type="project" value="InterPro"/>
</dbReference>
<comment type="cofactor">
    <cofactor evidence="1 6">
        <name>FAD</name>
        <dbReference type="ChEBI" id="CHEBI:57692"/>
    </cofactor>
</comment>
<keyword evidence="4 6" id="KW-0274">FAD</keyword>
<dbReference type="Pfam" id="PF00441">
    <property type="entry name" value="Acyl-CoA_dh_1"/>
    <property type="match status" value="1"/>
</dbReference>
<evidence type="ECO:0000259" key="8">
    <source>
        <dbReference type="Pfam" id="PF02770"/>
    </source>
</evidence>
<evidence type="ECO:0000259" key="9">
    <source>
        <dbReference type="Pfam" id="PF02771"/>
    </source>
</evidence>
<comment type="similarity">
    <text evidence="2 6">Belongs to the acyl-CoA dehydrogenase family.</text>
</comment>
<dbReference type="Pfam" id="PF02771">
    <property type="entry name" value="Acyl-CoA_dh_N"/>
    <property type="match status" value="1"/>
</dbReference>
<evidence type="ECO:0000256" key="6">
    <source>
        <dbReference type="RuleBase" id="RU362125"/>
    </source>
</evidence>
<keyword evidence="3 6" id="KW-0285">Flavoprotein</keyword>
<gene>
    <name evidence="10" type="ORF">ScoT_61720</name>
</gene>